<dbReference type="RefSeq" id="WP_169157035.1">
    <property type="nucleotide sequence ID" value="NZ_CAWPJE010000190.1"/>
</dbReference>
<evidence type="ECO:0000313" key="5">
    <source>
        <dbReference type="Proteomes" id="UP000718564"/>
    </source>
</evidence>
<name>A0ABX1PBF9_9CYAN</name>
<gene>
    <name evidence="4" type="ORF">DP116_21095</name>
</gene>
<evidence type="ECO:0000256" key="1">
    <source>
        <dbReference type="SAM" id="Coils"/>
    </source>
</evidence>
<evidence type="ECO:0008006" key="6">
    <source>
        <dbReference type="Google" id="ProtNLM"/>
    </source>
</evidence>
<sequence>MFLHRTTFIIAATMIALGSSIALAKPNLLLPQVVAQNPTPTKRQQPGQSGSLKDLNLTPQQMQQIKTIRTQSKDQIAQKRQAIRQAQQELKAIMAGTASKDQVRDKYNQIRTLRQELADVQFDNTLAIRDVLNPEQRQKFAEQMHNKR</sequence>
<evidence type="ECO:0000256" key="3">
    <source>
        <dbReference type="SAM" id="SignalP"/>
    </source>
</evidence>
<feature type="region of interest" description="Disordered" evidence="2">
    <location>
        <begin position="38"/>
        <end position="57"/>
    </location>
</feature>
<proteinExistence type="predicted"/>
<keyword evidence="3" id="KW-0732">Signal</keyword>
<evidence type="ECO:0000313" key="4">
    <source>
        <dbReference type="EMBL" id="NMG21807.1"/>
    </source>
</evidence>
<dbReference type="Proteomes" id="UP000718564">
    <property type="component" value="Unassembled WGS sequence"/>
</dbReference>
<accession>A0ABX1PBF9</accession>
<keyword evidence="1" id="KW-0175">Coiled coil</keyword>
<keyword evidence="5" id="KW-1185">Reference proteome</keyword>
<feature type="coiled-coil region" evidence="1">
    <location>
        <begin position="69"/>
        <end position="96"/>
    </location>
</feature>
<feature type="chain" id="PRO_5046796695" description="P pilus assembly/Cpx signaling pathway, periplasmic inhibitor/zinc-resistance associated protein" evidence="3">
    <location>
        <begin position="25"/>
        <end position="148"/>
    </location>
</feature>
<comment type="caution">
    <text evidence="4">The sequence shown here is derived from an EMBL/GenBank/DDBJ whole genome shotgun (WGS) entry which is preliminary data.</text>
</comment>
<dbReference type="Gene3D" id="1.20.120.1490">
    <property type="match status" value="1"/>
</dbReference>
<feature type="signal peptide" evidence="3">
    <location>
        <begin position="1"/>
        <end position="24"/>
    </location>
</feature>
<dbReference type="EMBL" id="QMEB01000195">
    <property type="protein sequence ID" value="NMG21807.1"/>
    <property type="molecule type" value="Genomic_DNA"/>
</dbReference>
<protein>
    <recommendedName>
        <fullName evidence="6">P pilus assembly/Cpx signaling pathway, periplasmic inhibitor/zinc-resistance associated protein</fullName>
    </recommendedName>
</protein>
<dbReference type="InterPro" id="IPR012899">
    <property type="entry name" value="LTXXQ"/>
</dbReference>
<organism evidence="4 5">
    <name type="scientific">Brasilonema bromeliae SPC951</name>
    <dbReference type="NCBI Taxonomy" id="385972"/>
    <lineage>
        <taxon>Bacteria</taxon>
        <taxon>Bacillati</taxon>
        <taxon>Cyanobacteriota</taxon>
        <taxon>Cyanophyceae</taxon>
        <taxon>Nostocales</taxon>
        <taxon>Scytonemataceae</taxon>
        <taxon>Brasilonema</taxon>
        <taxon>Bromeliae group (in: Brasilonema)</taxon>
    </lineage>
</organism>
<dbReference type="CDD" id="cd09916">
    <property type="entry name" value="CpxP_like"/>
    <property type="match status" value="1"/>
</dbReference>
<reference evidence="4 5" key="1">
    <citation type="submission" date="2018-06" db="EMBL/GenBank/DDBJ databases">
        <title>Comparative genomics of Brasilonema spp. strains.</title>
        <authorList>
            <person name="Alvarenga D.O."/>
            <person name="Fiore M.F."/>
            <person name="Varani A.M."/>
        </authorList>
    </citation>
    <scope>NUCLEOTIDE SEQUENCE [LARGE SCALE GENOMIC DNA]</scope>
    <source>
        <strain evidence="4 5">SPC951</strain>
    </source>
</reference>
<evidence type="ECO:0000256" key="2">
    <source>
        <dbReference type="SAM" id="MobiDB-lite"/>
    </source>
</evidence>
<dbReference type="Pfam" id="PF07813">
    <property type="entry name" value="LTXXQ"/>
    <property type="match status" value="1"/>
</dbReference>